<dbReference type="SUPFAM" id="SSF46565">
    <property type="entry name" value="Chaperone J-domain"/>
    <property type="match status" value="1"/>
</dbReference>
<dbReference type="InterPro" id="IPR036869">
    <property type="entry name" value="J_dom_sf"/>
</dbReference>
<keyword evidence="1" id="KW-0175">Coiled coil</keyword>
<name>A0ABN4ARR5_EMTOG</name>
<gene>
    <name evidence="2" type="ordered locus">Emtol_4155</name>
</gene>
<sequence length="365" mass="43790">MPEIIQIKSVGSEKLTKQQRKFNEKIQKISELKQKIDWAKNELEIIQRKIIIEILPLEKRFTEVQIKQLAALDKLYYENNFRKRDNDTLSELILEKAEELIKQNQSKEVHEIFARHNDGISYDEMLELANQKASANIKNSIKTIFGVENEMDFNKPEDFQDFLNEQLESDEFKYENRKKKRKLINNNAEENNKNQTLTARQVYLELVKVFHPDREQDENEKEKKNLIMQKIIEAYEKNDIYELINMKFELLQVHNASDESLKIQIQLLNKQIEKLENEITELYSFGRSSFFGKSLIERFGGDQFQNTETKFTKEINNLKKIIKHEEKMLPFYYDENQVLYLIEEFRLNQHKNKKLGNFYDIIEKM</sequence>
<keyword evidence="3" id="KW-1185">Reference proteome</keyword>
<dbReference type="EMBL" id="CP002961">
    <property type="protein sequence ID" value="AFK05280.1"/>
    <property type="molecule type" value="Genomic_DNA"/>
</dbReference>
<evidence type="ECO:0000313" key="2">
    <source>
        <dbReference type="EMBL" id="AFK05280.1"/>
    </source>
</evidence>
<proteinExistence type="predicted"/>
<feature type="coiled-coil region" evidence="1">
    <location>
        <begin position="258"/>
        <end position="285"/>
    </location>
</feature>
<dbReference type="Proteomes" id="UP000002875">
    <property type="component" value="Chromosome"/>
</dbReference>
<evidence type="ECO:0008006" key="4">
    <source>
        <dbReference type="Google" id="ProtNLM"/>
    </source>
</evidence>
<organism evidence="2 3">
    <name type="scientific">Emticicia oligotrophica (strain DSM 17448 / CIP 109782 / MTCC 6937 / GPTSA100-15)</name>
    <dbReference type="NCBI Taxonomy" id="929562"/>
    <lineage>
        <taxon>Bacteria</taxon>
        <taxon>Pseudomonadati</taxon>
        <taxon>Bacteroidota</taxon>
        <taxon>Cytophagia</taxon>
        <taxon>Cytophagales</taxon>
        <taxon>Leadbetterellaceae</taxon>
        <taxon>Emticicia</taxon>
    </lineage>
</organism>
<reference evidence="2 3" key="1">
    <citation type="submission" date="2011-07" db="EMBL/GenBank/DDBJ databases">
        <title>The complete genome of chromosome of Emticicia oligotrophica DSM 17448.</title>
        <authorList>
            <consortium name="US DOE Joint Genome Institute (JGI-PGF)"/>
            <person name="Lucas S."/>
            <person name="Han J."/>
            <person name="Lapidus A."/>
            <person name="Bruce D."/>
            <person name="Goodwin L."/>
            <person name="Pitluck S."/>
            <person name="Peters L."/>
            <person name="Kyrpides N."/>
            <person name="Mavromatis K."/>
            <person name="Ivanova N."/>
            <person name="Ovchinnikova G."/>
            <person name="Teshima H."/>
            <person name="Detter J.C."/>
            <person name="Tapia R."/>
            <person name="Han C."/>
            <person name="Land M."/>
            <person name="Hauser L."/>
            <person name="Markowitz V."/>
            <person name="Cheng J.-F."/>
            <person name="Hugenholtz P."/>
            <person name="Woyke T."/>
            <person name="Wu D."/>
            <person name="Tindall B."/>
            <person name="Pomrenke H."/>
            <person name="Brambilla E."/>
            <person name="Klenk H.-P."/>
            <person name="Eisen J.A."/>
        </authorList>
    </citation>
    <scope>NUCLEOTIDE SEQUENCE [LARGE SCALE GENOMIC DNA]</scope>
    <source>
        <strain evidence="2 3">DSM 17448</strain>
    </source>
</reference>
<feature type="coiled-coil region" evidence="1">
    <location>
        <begin position="15"/>
        <end position="49"/>
    </location>
</feature>
<protein>
    <recommendedName>
        <fullName evidence="4">J domain-containing protein</fullName>
    </recommendedName>
</protein>
<evidence type="ECO:0000313" key="3">
    <source>
        <dbReference type="Proteomes" id="UP000002875"/>
    </source>
</evidence>
<accession>A0ABN4ARR5</accession>
<dbReference type="RefSeq" id="WP_015030968.1">
    <property type="nucleotide sequence ID" value="NC_018748.1"/>
</dbReference>
<evidence type="ECO:0000256" key="1">
    <source>
        <dbReference type="SAM" id="Coils"/>
    </source>
</evidence>